<reference evidence="3" key="1">
    <citation type="journal article" date="2019" name="Int. J. Syst. Evol. Microbiol.">
        <title>The Global Catalogue of Microorganisms (GCM) 10K type strain sequencing project: providing services to taxonomists for standard genome sequencing and annotation.</title>
        <authorList>
            <consortium name="The Broad Institute Genomics Platform"/>
            <consortium name="The Broad Institute Genome Sequencing Center for Infectious Disease"/>
            <person name="Wu L."/>
            <person name="Ma J."/>
        </authorList>
    </citation>
    <scope>NUCLEOTIDE SEQUENCE [LARGE SCALE GENOMIC DNA]</scope>
    <source>
        <strain evidence="3">JCM 18514</strain>
    </source>
</reference>
<feature type="region of interest" description="Disordered" evidence="1">
    <location>
        <begin position="1"/>
        <end position="24"/>
    </location>
</feature>
<keyword evidence="3" id="KW-1185">Reference proteome</keyword>
<name>A0ABP9SA18_9MICC</name>
<gene>
    <name evidence="2" type="ORF">GCM10023346_13800</name>
</gene>
<comment type="caution">
    <text evidence="2">The sequence shown here is derived from an EMBL/GenBank/DDBJ whole genome shotgun (WGS) entry which is preliminary data.</text>
</comment>
<evidence type="ECO:0000313" key="3">
    <source>
        <dbReference type="Proteomes" id="UP001500200"/>
    </source>
</evidence>
<sequence length="91" mass="9818">MRAPWYLPLDRDRSSARESKDVADGGAAEAFEPVVFDGSSISLAVQLAMAGWGELAFLIKPWVSVLPLNDGWLVGGSGWQPLKCCYGSQAF</sequence>
<dbReference type="EMBL" id="BAABKK010000010">
    <property type="protein sequence ID" value="GAA5192259.1"/>
    <property type="molecule type" value="Genomic_DNA"/>
</dbReference>
<evidence type="ECO:0000313" key="2">
    <source>
        <dbReference type="EMBL" id="GAA5192259.1"/>
    </source>
</evidence>
<accession>A0ABP9SA18</accession>
<proteinExistence type="predicted"/>
<dbReference type="Proteomes" id="UP001500200">
    <property type="component" value="Unassembled WGS sequence"/>
</dbReference>
<feature type="compositionally biased region" description="Basic and acidic residues" evidence="1">
    <location>
        <begin position="9"/>
        <end position="23"/>
    </location>
</feature>
<protein>
    <submittedName>
        <fullName evidence="2">Uncharacterized protein</fullName>
    </submittedName>
</protein>
<evidence type="ECO:0000256" key="1">
    <source>
        <dbReference type="SAM" id="MobiDB-lite"/>
    </source>
</evidence>
<organism evidence="2 3">
    <name type="scientific">Arthrobacter gyeryongensis</name>
    <dbReference type="NCBI Taxonomy" id="1650592"/>
    <lineage>
        <taxon>Bacteria</taxon>
        <taxon>Bacillati</taxon>
        <taxon>Actinomycetota</taxon>
        <taxon>Actinomycetes</taxon>
        <taxon>Micrococcales</taxon>
        <taxon>Micrococcaceae</taxon>
        <taxon>Arthrobacter</taxon>
    </lineage>
</organism>